<feature type="region of interest" description="Disordered" evidence="1">
    <location>
        <begin position="1"/>
        <end position="21"/>
    </location>
</feature>
<reference evidence="3" key="1">
    <citation type="journal article" date="2013" name="Science">
        <title>Comparative analysis of bat genomes provides insight into the evolution of flight and immunity.</title>
        <authorList>
            <person name="Zhang G."/>
            <person name="Cowled C."/>
            <person name="Shi Z."/>
            <person name="Huang Z."/>
            <person name="Bishop-Lilly K.A."/>
            <person name="Fang X."/>
            <person name="Wynne J.W."/>
            <person name="Xiong Z."/>
            <person name="Baker M.L."/>
            <person name="Zhao W."/>
            <person name="Tachedjian M."/>
            <person name="Zhu Y."/>
            <person name="Zhou P."/>
            <person name="Jiang X."/>
            <person name="Ng J."/>
            <person name="Yang L."/>
            <person name="Wu L."/>
            <person name="Xiao J."/>
            <person name="Feng Y."/>
            <person name="Chen Y."/>
            <person name="Sun X."/>
            <person name="Zhang Y."/>
            <person name="Marsh G.A."/>
            <person name="Crameri G."/>
            <person name="Broder C.C."/>
            <person name="Frey K.G."/>
            <person name="Wang L.F."/>
            <person name="Wang J."/>
        </authorList>
    </citation>
    <scope>NUCLEOTIDE SEQUENCE [LARGE SCALE GENOMIC DNA]</scope>
</reference>
<protein>
    <submittedName>
        <fullName evidence="2">Uncharacterized protein</fullName>
    </submittedName>
</protein>
<keyword evidence="3" id="KW-1185">Reference proteome</keyword>
<sequence>MARLTPELSTVTGKLRMSHSPPKEAAVAENLISGTGTCPLGRKGSGSAERWPGHGQKLQRCHLEVPPRGGQHPRCSVLEGDTHGQLTMEPGRRTDVPPARGAKAGGGMAAAASAGVGGRRLLRRWGREGTGTQPLDAGKQAELLIVFRLSRSIPQRHGKSPRCHLPPVWTEGLRLPGAGGRTRWGTAQQNRAKLAIEVRVAQEPTQTAPEARVPAHALQVTLV</sequence>
<organism evidence="2 3">
    <name type="scientific">Pteropus alecto</name>
    <name type="common">Black flying fox</name>
    <dbReference type="NCBI Taxonomy" id="9402"/>
    <lineage>
        <taxon>Eukaryota</taxon>
        <taxon>Metazoa</taxon>
        <taxon>Chordata</taxon>
        <taxon>Craniata</taxon>
        <taxon>Vertebrata</taxon>
        <taxon>Euteleostomi</taxon>
        <taxon>Mammalia</taxon>
        <taxon>Eutheria</taxon>
        <taxon>Laurasiatheria</taxon>
        <taxon>Chiroptera</taxon>
        <taxon>Yinpterochiroptera</taxon>
        <taxon>Pteropodoidea</taxon>
        <taxon>Pteropodidae</taxon>
        <taxon>Pteropodinae</taxon>
        <taxon>Pteropus</taxon>
    </lineage>
</organism>
<dbReference type="InParanoid" id="L5JZ93"/>
<gene>
    <name evidence="2" type="ORF">PAL_GLEAN10002905</name>
</gene>
<dbReference type="AlphaFoldDB" id="L5JZ93"/>
<evidence type="ECO:0000313" key="2">
    <source>
        <dbReference type="EMBL" id="ELK03563.1"/>
    </source>
</evidence>
<accession>L5JZ93</accession>
<evidence type="ECO:0000313" key="3">
    <source>
        <dbReference type="Proteomes" id="UP000010552"/>
    </source>
</evidence>
<dbReference type="Proteomes" id="UP000010552">
    <property type="component" value="Unassembled WGS sequence"/>
</dbReference>
<dbReference type="EMBL" id="KB031079">
    <property type="protein sequence ID" value="ELK03563.1"/>
    <property type="molecule type" value="Genomic_DNA"/>
</dbReference>
<name>L5JZ93_PTEAL</name>
<proteinExistence type="predicted"/>
<evidence type="ECO:0000256" key="1">
    <source>
        <dbReference type="SAM" id="MobiDB-lite"/>
    </source>
</evidence>